<dbReference type="Proteomes" id="UP001529235">
    <property type="component" value="Unassembled WGS sequence"/>
</dbReference>
<dbReference type="EMBL" id="JASNVW010000002">
    <property type="protein sequence ID" value="MDK6028711.1"/>
    <property type="molecule type" value="Genomic_DNA"/>
</dbReference>
<sequence length="72" mass="8080">MWVEESSGGQDNIYADYTEIPLLLGHSYLIYQNGKYDTVLGFGAKGCANPYDVRLGYKSPDGYGYAIWTFII</sequence>
<accession>A0ABD4Z5Y5</accession>
<dbReference type="AlphaFoldDB" id="A0ABD4Z5Y5"/>
<evidence type="ECO:0000313" key="2">
    <source>
        <dbReference type="Proteomes" id="UP001529235"/>
    </source>
</evidence>
<reference evidence="1 2" key="1">
    <citation type="submission" date="2023-05" db="EMBL/GenBank/DDBJ databases">
        <title>A new hyperthermophilic archaea 'Ignisphaera cupida' sp. nov. and description of the family 'Ignisphaeraceae' fam. nov.</title>
        <authorList>
            <person name="Podosokorskaya O.A."/>
            <person name="Elcheninov A.G."/>
            <person name="Klukina A."/>
            <person name="Merkel A.Y."/>
        </authorList>
    </citation>
    <scope>NUCLEOTIDE SEQUENCE [LARGE SCALE GENOMIC DNA]</scope>
    <source>
        <strain evidence="1 2">4213-co</strain>
    </source>
</reference>
<keyword evidence="2" id="KW-1185">Reference proteome</keyword>
<comment type="caution">
    <text evidence="1">The sequence shown here is derived from an EMBL/GenBank/DDBJ whole genome shotgun (WGS) entry which is preliminary data.</text>
</comment>
<protein>
    <submittedName>
        <fullName evidence="1">Uncharacterized protein</fullName>
    </submittedName>
</protein>
<name>A0ABD4Z5Y5_9CREN</name>
<dbReference type="RefSeq" id="WP_285273686.1">
    <property type="nucleotide sequence ID" value="NZ_JASNVW010000002.1"/>
</dbReference>
<proteinExistence type="predicted"/>
<organism evidence="1 2">
    <name type="scientific">Ignisphaera cupida</name>
    <dbReference type="NCBI Taxonomy" id="3050454"/>
    <lineage>
        <taxon>Archaea</taxon>
        <taxon>Thermoproteota</taxon>
        <taxon>Thermoprotei</taxon>
        <taxon>Desulfurococcales</taxon>
        <taxon>Desulfurococcaceae</taxon>
        <taxon>Ignisphaera</taxon>
    </lineage>
</organism>
<evidence type="ECO:0000313" key="1">
    <source>
        <dbReference type="EMBL" id="MDK6028711.1"/>
    </source>
</evidence>
<gene>
    <name evidence="1" type="ORF">QPL79_04990</name>
</gene>